<dbReference type="OrthoDB" id="417506at2759"/>
<name>A0A1X7V3W5_AMPQE</name>
<dbReference type="AlphaFoldDB" id="A0A1X7V3W5"/>
<proteinExistence type="predicted"/>
<sequence>MSIVFDTDKFLQYQCNDAGFLVGLSSSSSKKLKDTVIVGYFSSPSHSSSRELLLDLQEGRKFISSHYPAGCDLVGVYYKLKEGTDFDQSKLPKDFDKENNILLIINSGSIVKGYRVSEKKGLIQLSVNKNVKDYVNHNGVTFRLTAQFKCYLPYKDLTESVIVDWLQQFISRCVLWLPGQQVLLEDEKEKHNIFTPTGLDKPPVVVELLQKSPPSSALYPLTVTMTPMTTPTLILPVTFDLIGLFCNDIDTHLVAKQLRNRLQEQIKLIAQTIMV</sequence>
<organism evidence="1">
    <name type="scientific">Amphimedon queenslandica</name>
    <name type="common">Sponge</name>
    <dbReference type="NCBI Taxonomy" id="400682"/>
    <lineage>
        <taxon>Eukaryota</taxon>
        <taxon>Metazoa</taxon>
        <taxon>Porifera</taxon>
        <taxon>Demospongiae</taxon>
        <taxon>Heteroscleromorpha</taxon>
        <taxon>Haplosclerida</taxon>
        <taxon>Niphatidae</taxon>
        <taxon>Amphimedon</taxon>
    </lineage>
</organism>
<protein>
    <submittedName>
        <fullName evidence="1">Uncharacterized protein</fullName>
    </submittedName>
</protein>
<dbReference type="EnsemblMetazoa" id="Aqu2.1.34494_001">
    <property type="protein sequence ID" value="Aqu2.1.34494_001"/>
    <property type="gene ID" value="Aqu2.1.34494"/>
</dbReference>
<evidence type="ECO:0000313" key="1">
    <source>
        <dbReference type="EnsemblMetazoa" id="Aqu2.1.34494_001"/>
    </source>
</evidence>
<reference evidence="1" key="1">
    <citation type="submission" date="2017-05" db="UniProtKB">
        <authorList>
            <consortium name="EnsemblMetazoa"/>
        </authorList>
    </citation>
    <scope>IDENTIFICATION</scope>
</reference>
<dbReference type="InParanoid" id="A0A1X7V3W5"/>
<accession>A0A1X7V3W5</accession>